<comment type="pathway">
    <text evidence="11">Membrane lipid metabolism; glycerophospholipid metabolism.</text>
</comment>
<dbReference type="NCBIfam" id="NF003114">
    <property type="entry name" value="PRK04032.1"/>
    <property type="match status" value="1"/>
</dbReference>
<dbReference type="EMBL" id="JAXUHJ010000008">
    <property type="protein sequence ID" value="MEJ8542814.1"/>
    <property type="molecule type" value="Genomic_DNA"/>
</dbReference>
<reference evidence="12 14" key="2">
    <citation type="submission" date="2023-12" db="EMBL/GenBank/DDBJ databases">
        <title>Phenotypic and Genomic Characterization of Methanothermobacter wolfeii Strain BSEL, a CO2-Capturing Archaeon with Minimal Nutrient Requirements.</title>
        <authorList>
            <person name="Ale Enriquez F."/>
            <person name="Ahring B.K."/>
        </authorList>
    </citation>
    <scope>NUCLEOTIDE SEQUENCE [LARGE SCALE GENOMIC DNA]</scope>
    <source>
        <strain evidence="12 14">BSEL-1</strain>
    </source>
</reference>
<dbReference type="InterPro" id="IPR032690">
    <property type="entry name" value="CarS"/>
</dbReference>
<dbReference type="PANTHER" id="PTHR39650:SF1">
    <property type="entry name" value="CDP-ARCHAEOL SYNTHASE"/>
    <property type="match status" value="1"/>
</dbReference>
<comment type="cofactor">
    <cofactor evidence="11">
        <name>Mg(2+)</name>
        <dbReference type="ChEBI" id="CHEBI:18420"/>
    </cofactor>
</comment>
<sequence>MNTDIINIIDVLHVIYFMLPAYLANMSALVFGGGKPLDMGVALADGKRLIGDGATWRGTGAGTCVGLIVGGLQGFISGSVLAGALTGLLLGLGALLGDAAGSFIKRRIGIERGRPAPILDQLDFVFGALLLVSPLVNLPLYYIVLIMVITVVLHLSANIVAYLMGMKDVWY</sequence>
<evidence type="ECO:0000256" key="7">
    <source>
        <dbReference type="ARBA" id="ARBA00023098"/>
    </source>
</evidence>
<protein>
    <recommendedName>
        <fullName evidence="11">CDP-archaeol synthase</fullName>
        <ecNumber evidence="11">2.7.7.67</ecNumber>
    </recommendedName>
    <alternativeName>
        <fullName evidence="11">CDP-2,3-bis-(O-geranylgeranyl)-sn-glycerol synthase</fullName>
    </alternativeName>
</protein>
<evidence type="ECO:0000256" key="5">
    <source>
        <dbReference type="ARBA" id="ARBA00022842"/>
    </source>
</evidence>
<dbReference type="GeneID" id="75106826"/>
<dbReference type="HAMAP" id="MF_01117">
    <property type="entry name" value="CDP_archaeol_synth"/>
    <property type="match status" value="1"/>
</dbReference>
<dbReference type="EC" id="2.7.7.67" evidence="11"/>
<proteinExistence type="inferred from homology"/>
<dbReference type="Pfam" id="PF01864">
    <property type="entry name" value="CarS-like"/>
    <property type="match status" value="1"/>
</dbReference>
<reference evidence="13" key="1">
    <citation type="submission" date="2022-09" db="EMBL/GenBank/DDBJ databases">
        <title>Characterization of three MwoI isoschizomers from sequenced genome and metagenomes.</title>
        <authorList>
            <person name="Fomenkov A."/>
            <person name="Xu S.Y."/>
            <person name="Roberts R.J."/>
        </authorList>
    </citation>
    <scope>NUCLEOTIDE SEQUENCE</scope>
    <source>
        <strain evidence="13">DSM 2970</strain>
    </source>
</reference>
<keyword evidence="4 11" id="KW-0812">Transmembrane</keyword>
<comment type="similarity">
    <text evidence="11">Belongs to the CDP-archaeol synthase family.</text>
</comment>
<evidence type="ECO:0000256" key="6">
    <source>
        <dbReference type="ARBA" id="ARBA00022989"/>
    </source>
</evidence>
<keyword evidence="9 11" id="KW-0594">Phospholipid biosynthesis</keyword>
<evidence type="ECO:0000256" key="9">
    <source>
        <dbReference type="ARBA" id="ARBA00023209"/>
    </source>
</evidence>
<keyword evidence="7 11" id="KW-0443">Lipid metabolism</keyword>
<dbReference type="GO" id="GO:0005886">
    <property type="term" value="C:plasma membrane"/>
    <property type="evidence" value="ECO:0007669"/>
    <property type="project" value="UniProtKB-SubCell"/>
</dbReference>
<evidence type="ECO:0000256" key="4">
    <source>
        <dbReference type="ARBA" id="ARBA00022692"/>
    </source>
</evidence>
<name>A0A9E7RRT6_METWO</name>
<keyword evidence="1 11" id="KW-1003">Cell membrane</keyword>
<keyword evidence="10 11" id="KW-1208">Phospholipid metabolism</keyword>
<dbReference type="GO" id="GO:0043338">
    <property type="term" value="F:CDP-2,3-bis-(O-geranylgeranyl)-sn-glycerol synthase activity"/>
    <property type="evidence" value="ECO:0007669"/>
    <property type="project" value="UniProtKB-EC"/>
</dbReference>
<evidence type="ECO:0000256" key="2">
    <source>
        <dbReference type="ARBA" id="ARBA00022516"/>
    </source>
</evidence>
<evidence type="ECO:0000256" key="11">
    <source>
        <dbReference type="HAMAP-Rule" id="MF_01117"/>
    </source>
</evidence>
<evidence type="ECO:0000256" key="8">
    <source>
        <dbReference type="ARBA" id="ARBA00023136"/>
    </source>
</evidence>
<comment type="catalytic activity">
    <reaction evidence="11">
        <text>2,3-bis-O-(geranylgeranyl)-sn-glycerol 1-phosphate + CTP + H(+) = CDP-2,3-bis-O-(geranylgeranyl)-sn-glycerol + diphosphate</text>
        <dbReference type="Rhea" id="RHEA:25690"/>
        <dbReference type="ChEBI" id="CHEBI:15378"/>
        <dbReference type="ChEBI" id="CHEBI:33019"/>
        <dbReference type="ChEBI" id="CHEBI:37563"/>
        <dbReference type="ChEBI" id="CHEBI:58837"/>
        <dbReference type="ChEBI" id="CHEBI:58838"/>
        <dbReference type="EC" id="2.7.7.67"/>
    </reaction>
</comment>
<evidence type="ECO:0000313" key="13">
    <source>
        <dbReference type="EMBL" id="UXH31134.1"/>
    </source>
</evidence>
<accession>A0A9E7RRT6</accession>
<comment type="subcellular location">
    <subcellularLocation>
        <location evidence="11">Cell membrane</location>
        <topology evidence="11">Multi-pass membrane protein</topology>
    </subcellularLocation>
</comment>
<comment type="function">
    <text evidence="11">Catalyzes the formation of CDP-2,3-bis-(O-geranylgeranyl)-sn-glycerol (CDP-archaeol) from 2,3-bis-(O-geranylgeranyl)-sn-glycerol 1-phosphate (DGGGP) and CTP. This reaction is the third ether-bond-formation step in the biosynthesis of archaeal membrane lipids.</text>
</comment>
<dbReference type="InterPro" id="IPR002726">
    <property type="entry name" value="CarS_archaea"/>
</dbReference>
<dbReference type="RefSeq" id="WP_261599423.1">
    <property type="nucleotide sequence ID" value="NZ_CP104550.1"/>
</dbReference>
<dbReference type="PANTHER" id="PTHR39650">
    <property type="entry name" value="CDP-ARCHAEOL SYNTHASE"/>
    <property type="match status" value="1"/>
</dbReference>
<dbReference type="Proteomes" id="UP001369247">
    <property type="component" value="Unassembled WGS sequence"/>
</dbReference>
<keyword evidence="8 11" id="KW-0472">Membrane</keyword>
<keyword evidence="6 11" id="KW-1133">Transmembrane helix</keyword>
<feature type="transmembrane region" description="Helical" evidence="11">
    <location>
        <begin position="12"/>
        <end position="31"/>
    </location>
</feature>
<evidence type="ECO:0000256" key="1">
    <source>
        <dbReference type="ARBA" id="ARBA00022475"/>
    </source>
</evidence>
<dbReference type="AlphaFoldDB" id="A0A9E7RRT6"/>
<dbReference type="GO" id="GO:0046474">
    <property type="term" value="P:glycerophospholipid biosynthetic process"/>
    <property type="evidence" value="ECO:0007669"/>
    <property type="project" value="UniProtKB-UniRule"/>
</dbReference>
<evidence type="ECO:0000256" key="10">
    <source>
        <dbReference type="ARBA" id="ARBA00023264"/>
    </source>
</evidence>
<organism evidence="13">
    <name type="scientific">Methanothermobacter wolfeii</name>
    <name type="common">Methanobacterium wolfei</name>
    <dbReference type="NCBI Taxonomy" id="145261"/>
    <lineage>
        <taxon>Archaea</taxon>
        <taxon>Methanobacteriati</taxon>
        <taxon>Methanobacteriota</taxon>
        <taxon>Methanomada group</taxon>
        <taxon>Methanobacteria</taxon>
        <taxon>Methanobacteriales</taxon>
        <taxon>Methanobacteriaceae</taxon>
        <taxon>Methanothermobacter</taxon>
    </lineage>
</organism>
<keyword evidence="2 11" id="KW-0444">Lipid biosynthesis</keyword>
<keyword evidence="13" id="KW-0548">Nucleotidyltransferase</keyword>
<feature type="transmembrane region" description="Helical" evidence="11">
    <location>
        <begin position="75"/>
        <end position="97"/>
    </location>
</feature>
<evidence type="ECO:0000313" key="12">
    <source>
        <dbReference type="EMBL" id="MEJ8542814.1"/>
    </source>
</evidence>
<evidence type="ECO:0000313" key="14">
    <source>
        <dbReference type="Proteomes" id="UP001369247"/>
    </source>
</evidence>
<dbReference type="EMBL" id="CP104550">
    <property type="protein sequence ID" value="UXH31134.1"/>
    <property type="molecule type" value="Genomic_DNA"/>
</dbReference>
<keyword evidence="5 11" id="KW-0460">Magnesium</keyword>
<gene>
    <name evidence="11" type="primary">carS</name>
    <name evidence="13" type="ORF">N5910_06200</name>
    <name evidence="12" type="ORF">U2150_04850</name>
</gene>
<feature type="transmembrane region" description="Helical" evidence="11">
    <location>
        <begin position="142"/>
        <end position="165"/>
    </location>
</feature>
<evidence type="ECO:0000256" key="3">
    <source>
        <dbReference type="ARBA" id="ARBA00022679"/>
    </source>
</evidence>
<dbReference type="Proteomes" id="UP001065373">
    <property type="component" value="Chromosome"/>
</dbReference>
<keyword evidence="14" id="KW-1185">Reference proteome</keyword>
<keyword evidence="3 11" id="KW-0808">Transferase</keyword>